<name>A0A2R7Y9K2_9CREN</name>
<evidence type="ECO:0000313" key="1">
    <source>
        <dbReference type="EMBL" id="PUA33542.1"/>
    </source>
</evidence>
<dbReference type="Pfam" id="PF03577">
    <property type="entry name" value="Peptidase_C69"/>
    <property type="match status" value="1"/>
</dbReference>
<protein>
    <recommendedName>
        <fullName evidence="3">Peptidase U34</fullName>
    </recommendedName>
</protein>
<evidence type="ECO:0000313" key="2">
    <source>
        <dbReference type="Proteomes" id="UP000244093"/>
    </source>
</evidence>
<organism evidence="1 2">
    <name type="scientific">Zestosphaera tikiterensis</name>
    <dbReference type="NCBI Taxonomy" id="1973259"/>
    <lineage>
        <taxon>Archaea</taxon>
        <taxon>Thermoproteota</taxon>
        <taxon>Thermoprotei</taxon>
        <taxon>Desulfurococcales</taxon>
        <taxon>Desulfurococcaceae</taxon>
        <taxon>Zestosphaera</taxon>
    </lineage>
</organism>
<evidence type="ECO:0008006" key="3">
    <source>
        <dbReference type="Google" id="ProtNLM"/>
    </source>
</evidence>
<sequence>MSFKSTKKILALLAMATIVLCIFPSIYNSSLLSSKTLTSGEVFRQLNTISTDNALYENESEYQCTAILVGKAASADGSVLVAHNEDDSGKVVDILFVNPSNTPMSLYAYRLTNGTWVYKEPNTLLTVPVPKRTYAFWGAVMPGISFSGRYVNEYGVVIFSNSAGSSREDKPELVNGGIRDLLRLLVVQQAKTAREAVQIIGTLVETYGYGAPARNYIVADLNEAWVVDVVYGKHWVAQRVPDDSIVVIANSFVIRQVNLTDTKNFMGSKDLIDYAIKRGWYDPARDGVFDFAKAYGDPANQASLYNVYRQQTGLYMLTGISYPTNDLPFSAKPNRKLMPQDLMAVLRTVNHVAITQDKYGTSLSGSFHRNLPIRPISPWHNQDSWVVQLRSWLPPIIGVVVWRAANIADENVYVPIYLGMIYSDFPAPYKFADPNKIDLNSAYWTFRLFSVLVDLDYQNRNATVSKYRTTIETELFNLQPYVEEEALKIYNTAGPEVAGKYLAYYTSGVLMKIYTDILEMVRAWQSGA</sequence>
<dbReference type="GO" id="GO:0070004">
    <property type="term" value="F:cysteine-type exopeptidase activity"/>
    <property type="evidence" value="ECO:0007669"/>
    <property type="project" value="InterPro"/>
</dbReference>
<dbReference type="Gene3D" id="3.60.60.10">
    <property type="entry name" value="Penicillin V Acylase, Chain A"/>
    <property type="match status" value="1"/>
</dbReference>
<accession>A0A2R7Y9K2</accession>
<dbReference type="Proteomes" id="UP000244093">
    <property type="component" value="Unassembled WGS sequence"/>
</dbReference>
<dbReference type="PANTHER" id="PTHR12994">
    <property type="entry name" value="SECERNIN"/>
    <property type="match status" value="1"/>
</dbReference>
<dbReference type="EMBL" id="NBVN01000002">
    <property type="protein sequence ID" value="PUA33542.1"/>
    <property type="molecule type" value="Genomic_DNA"/>
</dbReference>
<dbReference type="InterPro" id="IPR005322">
    <property type="entry name" value="Peptidase_C69"/>
</dbReference>
<reference evidence="1 2" key="1">
    <citation type="journal article" date="2018" name="Syst. Appl. Microbiol.">
        <title>A new symbiotic nanoarchaeote (Candidatus Nanoclepta minutus) and its host (Zestosphaera tikiterensis gen. nov., sp. nov.) from a New Zealand hot spring.</title>
        <authorList>
            <person name="St John E."/>
            <person name="Liu Y."/>
            <person name="Podar M."/>
            <person name="Stott M.B."/>
            <person name="Meneghin J."/>
            <person name="Chen Z."/>
            <person name="Lagutin K."/>
            <person name="Mitchell K."/>
            <person name="Reysenbach A.L."/>
        </authorList>
    </citation>
    <scope>NUCLEOTIDE SEQUENCE [LARGE SCALE GENOMIC DNA]</scope>
    <source>
        <strain evidence="1">NZ3</strain>
    </source>
</reference>
<dbReference type="GO" id="GO:0016805">
    <property type="term" value="F:dipeptidase activity"/>
    <property type="evidence" value="ECO:0007669"/>
    <property type="project" value="InterPro"/>
</dbReference>
<dbReference type="GO" id="GO:0006508">
    <property type="term" value="P:proteolysis"/>
    <property type="evidence" value="ECO:0007669"/>
    <property type="project" value="InterPro"/>
</dbReference>
<dbReference type="PANTHER" id="PTHR12994:SF17">
    <property type="entry name" value="LD30995P"/>
    <property type="match status" value="1"/>
</dbReference>
<proteinExistence type="predicted"/>
<dbReference type="AlphaFoldDB" id="A0A2R7Y9K2"/>
<comment type="caution">
    <text evidence="1">The sequence shown here is derived from an EMBL/GenBank/DDBJ whole genome shotgun (WGS) entry which is preliminary data.</text>
</comment>
<gene>
    <name evidence="1" type="ORF">B7O98_03760</name>
</gene>